<evidence type="ECO:0000313" key="16">
    <source>
        <dbReference type="Proteomes" id="UP000193427"/>
    </source>
</evidence>
<dbReference type="EMBL" id="CP015118">
    <property type="protein sequence ID" value="ARN23810.1"/>
    <property type="molecule type" value="Genomic_DNA"/>
</dbReference>
<dbReference type="PANTHER" id="PTHR11780:SF10">
    <property type="entry name" value="NADH DEHYDROGENASE [UBIQUINONE] FLAVOPROTEIN 1, MITOCHONDRIAL"/>
    <property type="match status" value="1"/>
</dbReference>
<dbReference type="SUPFAM" id="SSF142019">
    <property type="entry name" value="Nqo1 FMN-binding domain-like"/>
    <property type="match status" value="1"/>
</dbReference>
<keyword evidence="11 13" id="KW-0520">NAD</keyword>
<dbReference type="FunFam" id="1.20.1440.230:FF:000001">
    <property type="entry name" value="Mitochondrial NADH dehydrogenase flavoprotein 1"/>
    <property type="match status" value="1"/>
</dbReference>
<keyword evidence="6 13" id="KW-0288">FMN</keyword>
<dbReference type="InterPro" id="IPR050837">
    <property type="entry name" value="ComplexI_51kDa_subunit"/>
</dbReference>
<organism evidence="15 16">
    <name type="scientific">Piscinibacter gummiphilus</name>
    <dbReference type="NCBI Taxonomy" id="946333"/>
    <lineage>
        <taxon>Bacteria</taxon>
        <taxon>Pseudomonadati</taxon>
        <taxon>Pseudomonadota</taxon>
        <taxon>Betaproteobacteria</taxon>
        <taxon>Burkholderiales</taxon>
        <taxon>Sphaerotilaceae</taxon>
        <taxon>Piscinibacter</taxon>
    </lineage>
</organism>
<dbReference type="InterPro" id="IPR011537">
    <property type="entry name" value="NADH-UbQ_OxRdtase_suF"/>
</dbReference>
<dbReference type="InterPro" id="IPR037225">
    <property type="entry name" value="Nuo51_FMN-bd_sf"/>
</dbReference>
<dbReference type="Pfam" id="PF01512">
    <property type="entry name" value="Complex1_51K"/>
    <property type="match status" value="1"/>
</dbReference>
<reference evidence="15 16" key="1">
    <citation type="submission" date="2016-04" db="EMBL/GenBank/DDBJ databases">
        <title>Complete genome sequence of natural rubber-degrading, novel Gram-negative bacterium, Rhizobacter gummiphilus strain NS21.</title>
        <authorList>
            <person name="Tabata M."/>
            <person name="Kasai D."/>
            <person name="Fukuda M."/>
        </authorList>
    </citation>
    <scope>NUCLEOTIDE SEQUENCE [LARGE SCALE GENOMIC DNA]</scope>
    <source>
        <strain evidence="15 16">NS21</strain>
    </source>
</reference>
<evidence type="ECO:0000256" key="12">
    <source>
        <dbReference type="ARBA" id="ARBA00047712"/>
    </source>
</evidence>
<evidence type="ECO:0000256" key="7">
    <source>
        <dbReference type="ARBA" id="ARBA00022723"/>
    </source>
</evidence>
<protein>
    <recommendedName>
        <fullName evidence="13">NADH-quinone oxidoreductase subunit F</fullName>
        <ecNumber evidence="13">7.1.1.-</ecNumber>
    </recommendedName>
</protein>
<proteinExistence type="inferred from homology"/>
<comment type="similarity">
    <text evidence="3 13">Belongs to the complex I 51 kDa subunit family.</text>
</comment>
<dbReference type="GO" id="GO:0046872">
    <property type="term" value="F:metal ion binding"/>
    <property type="evidence" value="ECO:0007669"/>
    <property type="project" value="UniProtKB-KW"/>
</dbReference>
<evidence type="ECO:0000256" key="3">
    <source>
        <dbReference type="ARBA" id="ARBA00007523"/>
    </source>
</evidence>
<dbReference type="SUPFAM" id="SSF142984">
    <property type="entry name" value="Nqo1 middle domain-like"/>
    <property type="match status" value="1"/>
</dbReference>
<evidence type="ECO:0000256" key="1">
    <source>
        <dbReference type="ARBA" id="ARBA00001917"/>
    </source>
</evidence>
<dbReference type="InterPro" id="IPR019554">
    <property type="entry name" value="Soluble_ligand-bd"/>
</dbReference>
<dbReference type="GO" id="GO:0010181">
    <property type="term" value="F:FMN binding"/>
    <property type="evidence" value="ECO:0007669"/>
    <property type="project" value="InterPro"/>
</dbReference>
<evidence type="ECO:0000256" key="11">
    <source>
        <dbReference type="ARBA" id="ARBA00023027"/>
    </source>
</evidence>
<dbReference type="Gene3D" id="3.10.20.600">
    <property type="match status" value="1"/>
</dbReference>
<keyword evidence="13" id="KW-0874">Quinone</keyword>
<dbReference type="Pfam" id="PF10589">
    <property type="entry name" value="NADH_4Fe-4S"/>
    <property type="match status" value="1"/>
</dbReference>
<comment type="cofactor">
    <cofactor evidence="2 13">
        <name>[4Fe-4S] cluster</name>
        <dbReference type="ChEBI" id="CHEBI:49883"/>
    </cofactor>
</comment>
<evidence type="ECO:0000256" key="5">
    <source>
        <dbReference type="ARBA" id="ARBA00022630"/>
    </source>
</evidence>
<dbReference type="OrthoDB" id="9805533at2"/>
<dbReference type="NCBIfam" id="TIGR01959">
    <property type="entry name" value="nuoF_fam"/>
    <property type="match status" value="1"/>
</dbReference>
<dbReference type="InterPro" id="IPR011538">
    <property type="entry name" value="Nuo51_FMN-bd"/>
</dbReference>
<dbReference type="SMART" id="SM00928">
    <property type="entry name" value="NADH_4Fe-4S"/>
    <property type="match status" value="1"/>
</dbReference>
<keyword evidence="5 13" id="KW-0285">Flavoprotein</keyword>
<comment type="catalytic activity">
    <reaction evidence="12 13">
        <text>a quinone + NADH + 5 H(+)(in) = a quinol + NAD(+) + 4 H(+)(out)</text>
        <dbReference type="Rhea" id="RHEA:57888"/>
        <dbReference type="ChEBI" id="CHEBI:15378"/>
        <dbReference type="ChEBI" id="CHEBI:24646"/>
        <dbReference type="ChEBI" id="CHEBI:57540"/>
        <dbReference type="ChEBI" id="CHEBI:57945"/>
        <dbReference type="ChEBI" id="CHEBI:132124"/>
    </reaction>
</comment>
<dbReference type="PROSITE" id="PS00645">
    <property type="entry name" value="COMPLEX1_51K_2"/>
    <property type="match status" value="1"/>
</dbReference>
<dbReference type="RefSeq" id="WP_085754104.1">
    <property type="nucleotide sequence ID" value="NZ_BSPR01000016.1"/>
</dbReference>
<dbReference type="SUPFAM" id="SSF140490">
    <property type="entry name" value="Nqo1C-terminal domain-like"/>
    <property type="match status" value="1"/>
</dbReference>
<dbReference type="GO" id="GO:0051539">
    <property type="term" value="F:4 iron, 4 sulfur cluster binding"/>
    <property type="evidence" value="ECO:0007669"/>
    <property type="project" value="UniProtKB-UniRule"/>
</dbReference>
<evidence type="ECO:0000256" key="6">
    <source>
        <dbReference type="ARBA" id="ARBA00022643"/>
    </source>
</evidence>
<dbReference type="NCBIfam" id="NF010120">
    <property type="entry name" value="PRK13596.1"/>
    <property type="match status" value="1"/>
</dbReference>
<evidence type="ECO:0000256" key="4">
    <source>
        <dbReference type="ARBA" id="ARBA00022485"/>
    </source>
</evidence>
<evidence type="ECO:0000256" key="10">
    <source>
        <dbReference type="ARBA" id="ARBA00023014"/>
    </source>
</evidence>
<keyword evidence="9 13" id="KW-0408">Iron</keyword>
<dbReference type="InterPro" id="IPR019575">
    <property type="entry name" value="Nuop51_4Fe4S-bd"/>
</dbReference>
<dbReference type="GO" id="GO:0051287">
    <property type="term" value="F:NAD binding"/>
    <property type="evidence" value="ECO:0007669"/>
    <property type="project" value="UniProtKB-UniRule"/>
</dbReference>
<dbReference type="Gene3D" id="3.40.50.11540">
    <property type="entry name" value="NADH-ubiquinone oxidoreductase 51kDa subunit"/>
    <property type="match status" value="1"/>
</dbReference>
<sequence length="451" mass="48920">MQPQLDLSKFQAKGVETCFHGRHIGPQIYAGLDGKNWSIKDYEARGGYQALRKILTGGDGGEPMTPDQVIAEVKASGLRGRGGAGFPTGLKWSFMPRQFPGQKYLVCNSDEGEPGTCKDRDILMFNPHIVIEGMAIAAFAMGISVGYNYIHGEIFEVYERFEAALEEARAAGYLGDKILGSAHSFQLHAAHGFGAYICGEETALLESLEGKKGQPRFKPPFPASYGLYGKPTTINNTETFAAVPWIIRNGGQPYLEIGKPNNGGTKIFSVVGDVENPGNFEIPLGTPFSKLLELAGGVRKGRTLKAVIPGGSSAPVLPANIMMDCTMDYDSIAKAGSMLGSGAVIVMDDSRCMVNSLLRLSYFYMHESCGQCTPCREGTGWMHRMIERIAHGQGRPEDIDLLNSVADNIQGRTICALGDAAAMPVRAMIKHFRDEFVHLIEHKTSTVPAYV</sequence>
<dbReference type="GO" id="GO:0048038">
    <property type="term" value="F:quinone binding"/>
    <property type="evidence" value="ECO:0007669"/>
    <property type="project" value="UniProtKB-KW"/>
</dbReference>
<evidence type="ECO:0000256" key="2">
    <source>
        <dbReference type="ARBA" id="ARBA00001966"/>
    </source>
</evidence>
<comment type="cofactor">
    <cofactor evidence="1 13">
        <name>FMN</name>
        <dbReference type="ChEBI" id="CHEBI:58210"/>
    </cofactor>
</comment>
<gene>
    <name evidence="15" type="ORF">A4W93_09475</name>
</gene>
<dbReference type="KEGG" id="rgu:A4W93_09475"/>
<dbReference type="Proteomes" id="UP000193427">
    <property type="component" value="Chromosome"/>
</dbReference>
<dbReference type="Gene3D" id="6.10.250.1450">
    <property type="match status" value="1"/>
</dbReference>
<feature type="domain" description="NADH-ubiquinone oxidoreductase 51kDa subunit iron-sulphur binding" evidence="14">
    <location>
        <begin position="354"/>
        <end position="399"/>
    </location>
</feature>
<dbReference type="GO" id="GO:0045333">
    <property type="term" value="P:cellular respiration"/>
    <property type="evidence" value="ECO:0007669"/>
    <property type="project" value="TreeGrafter"/>
</dbReference>
<evidence type="ECO:0000256" key="13">
    <source>
        <dbReference type="RuleBase" id="RU364066"/>
    </source>
</evidence>
<evidence type="ECO:0000256" key="9">
    <source>
        <dbReference type="ARBA" id="ARBA00023004"/>
    </source>
</evidence>
<keyword evidence="8" id="KW-1278">Translocase</keyword>
<dbReference type="GO" id="GO:0008137">
    <property type="term" value="F:NADH dehydrogenase (ubiquinone) activity"/>
    <property type="evidence" value="ECO:0007669"/>
    <property type="project" value="InterPro"/>
</dbReference>
<accession>A0A1W6LHW7</accession>
<dbReference type="GO" id="GO:0003954">
    <property type="term" value="F:NADH dehydrogenase activity"/>
    <property type="evidence" value="ECO:0007669"/>
    <property type="project" value="TreeGrafter"/>
</dbReference>
<dbReference type="STRING" id="946333.A4W93_09475"/>
<comment type="function">
    <text evidence="13">NDH-1 shuttles electrons from NADH, via FMN and iron-sulfur (Fe-S) centers, to quinones in the respiratory chain.</text>
</comment>
<keyword evidence="10 13" id="KW-0411">Iron-sulfur</keyword>
<keyword evidence="7 13" id="KW-0479">Metal-binding</keyword>
<evidence type="ECO:0000313" key="15">
    <source>
        <dbReference type="EMBL" id="ARN23810.1"/>
    </source>
</evidence>
<dbReference type="InterPro" id="IPR001949">
    <property type="entry name" value="NADH-UbQ_OxRdtase_51kDa_CS"/>
</dbReference>
<dbReference type="InterPro" id="IPR037207">
    <property type="entry name" value="Nuop51_4Fe4S-bd_sf"/>
</dbReference>
<keyword evidence="16" id="KW-1185">Reference proteome</keyword>
<dbReference type="Gene3D" id="1.20.1440.230">
    <property type="entry name" value="NADH-ubiquinone oxidoreductase 51kDa subunit, iron-sulphur binding domain"/>
    <property type="match status" value="1"/>
</dbReference>
<dbReference type="EC" id="7.1.1.-" evidence="13"/>
<dbReference type="AlphaFoldDB" id="A0A1W6LHW7"/>
<dbReference type="Pfam" id="PF10531">
    <property type="entry name" value="SLBB"/>
    <property type="match status" value="1"/>
</dbReference>
<dbReference type="PANTHER" id="PTHR11780">
    <property type="entry name" value="NADH-UBIQUINONE OXIDOREDUCTASE FLAVOPROTEIN 1 NDUFV1"/>
    <property type="match status" value="1"/>
</dbReference>
<name>A0A1W6LHW7_9BURK</name>
<keyword evidence="4 13" id="KW-0004">4Fe-4S</keyword>
<evidence type="ECO:0000259" key="14">
    <source>
        <dbReference type="SMART" id="SM00928"/>
    </source>
</evidence>
<evidence type="ECO:0000256" key="8">
    <source>
        <dbReference type="ARBA" id="ARBA00022967"/>
    </source>
</evidence>
<dbReference type="FunFam" id="3.40.50.11540:FF:000001">
    <property type="entry name" value="NADH dehydrogenase [ubiquinone] flavoprotein 1, mitochondrial"/>
    <property type="match status" value="1"/>
</dbReference>